<comment type="caution">
    <text evidence="2">The sequence shown here is derived from an EMBL/GenBank/DDBJ whole genome shotgun (WGS) entry which is preliminary data.</text>
</comment>
<organism evidence="2 3">
    <name type="scientific">Glutamicibacter bergerei</name>
    <dbReference type="NCBI Taxonomy" id="256702"/>
    <lineage>
        <taxon>Bacteria</taxon>
        <taxon>Bacillati</taxon>
        <taxon>Actinomycetota</taxon>
        <taxon>Actinomycetes</taxon>
        <taxon>Micrococcales</taxon>
        <taxon>Micrococcaceae</taxon>
        <taxon>Glutamicibacter</taxon>
    </lineage>
</organism>
<evidence type="ECO:0000256" key="1">
    <source>
        <dbReference type="SAM" id="Phobius"/>
    </source>
</evidence>
<accession>A0ABV9MSL7</accession>
<keyword evidence="1" id="KW-1133">Transmembrane helix</keyword>
<dbReference type="CDD" id="cd16428">
    <property type="entry name" value="TcpC_C"/>
    <property type="match status" value="1"/>
</dbReference>
<keyword evidence="1" id="KW-0472">Membrane</keyword>
<feature type="transmembrane region" description="Helical" evidence="1">
    <location>
        <begin position="62"/>
        <end position="83"/>
    </location>
</feature>
<protein>
    <submittedName>
        <fullName evidence="2">Conjugal transfer protein</fullName>
    </submittedName>
</protein>
<reference evidence="3" key="1">
    <citation type="journal article" date="2019" name="Int. J. Syst. Evol. Microbiol.">
        <title>The Global Catalogue of Microorganisms (GCM) 10K type strain sequencing project: providing services to taxonomists for standard genome sequencing and annotation.</title>
        <authorList>
            <consortium name="The Broad Institute Genomics Platform"/>
            <consortium name="The Broad Institute Genome Sequencing Center for Infectious Disease"/>
            <person name="Wu L."/>
            <person name="Ma J."/>
        </authorList>
    </citation>
    <scope>NUCLEOTIDE SEQUENCE [LARGE SCALE GENOMIC DNA]</scope>
    <source>
        <strain evidence="3">CGMCC 1.12849</strain>
    </source>
</reference>
<dbReference type="Pfam" id="PF12642">
    <property type="entry name" value="TpcC"/>
    <property type="match status" value="1"/>
</dbReference>
<dbReference type="Gene3D" id="3.10.450.540">
    <property type="match status" value="1"/>
</dbReference>
<dbReference type="RefSeq" id="WP_346060378.1">
    <property type="nucleotide sequence ID" value="NZ_BAAAVQ010000124.1"/>
</dbReference>
<dbReference type="CDD" id="cd16386">
    <property type="entry name" value="TcpC_N"/>
    <property type="match status" value="1"/>
</dbReference>
<dbReference type="InterPro" id="IPR024735">
    <property type="entry name" value="TcpC"/>
</dbReference>
<name>A0ABV9MSL7_9MICC</name>
<dbReference type="InterPro" id="IPR035628">
    <property type="entry name" value="TcpC_C"/>
</dbReference>
<sequence length="339" mass="36800">MEKFLRKLLNLPEKKPKPAETEATVDPWNQAAAAAKNVTTQKNNAAWSPVEAQPRAKLWHRIVRGLVIAVLVFFLLAGMRTVLFPSKSTATAPAVPSTVYFPNVAAGGVAERYVSSYYTWDENDKDKRARALSLDSAGGQVESGAFGWDNKGKQTVNSTNVVAVKPESDSVGTVTVRYTATPYKLEKKEWKPQAQQVRAADVKIQVINDRVAVIGTPALVSIPEASSAPLTDQNIMDDPAITESTSEYATTFFKAYGSETDVSALTAPGAQIAGMGGTKLERVVKWTVLTGEADQRHAVATVKWKLNDATTLDQSYDVTLKRVTSGQTERWQVAAIQGK</sequence>
<evidence type="ECO:0000313" key="2">
    <source>
        <dbReference type="EMBL" id="MFC4718139.1"/>
    </source>
</evidence>
<keyword evidence="1" id="KW-0812">Transmembrane</keyword>
<proteinExistence type="predicted"/>
<evidence type="ECO:0000313" key="3">
    <source>
        <dbReference type="Proteomes" id="UP001595884"/>
    </source>
</evidence>
<gene>
    <name evidence="2" type="ORF">ACFO7V_18650</name>
</gene>
<dbReference type="EMBL" id="JBHSHE010000116">
    <property type="protein sequence ID" value="MFC4718139.1"/>
    <property type="molecule type" value="Genomic_DNA"/>
</dbReference>
<dbReference type="Proteomes" id="UP001595884">
    <property type="component" value="Unassembled WGS sequence"/>
</dbReference>
<keyword evidence="3" id="KW-1185">Reference proteome</keyword>